<dbReference type="EMBL" id="BRXS01000006">
    <property type="protein sequence ID" value="GLC27341.1"/>
    <property type="molecule type" value="Genomic_DNA"/>
</dbReference>
<evidence type="ECO:0000256" key="2">
    <source>
        <dbReference type="ARBA" id="ARBA00005013"/>
    </source>
</evidence>
<protein>
    <recommendedName>
        <fullName evidence="4">dihydroneopterin aldolase</fullName>
        <ecNumber evidence="4">4.1.2.25</ecNumber>
    </recommendedName>
    <alternativeName>
        <fullName evidence="7">7,8-dihydroneopterin aldolase</fullName>
    </alternativeName>
</protein>
<keyword evidence="10" id="KW-1185">Reference proteome</keyword>
<evidence type="ECO:0000256" key="7">
    <source>
        <dbReference type="ARBA" id="ARBA00032903"/>
    </source>
</evidence>
<dbReference type="SUPFAM" id="SSF55620">
    <property type="entry name" value="Tetrahydrobiopterin biosynthesis enzymes-like"/>
    <property type="match status" value="1"/>
</dbReference>
<sequence length="123" mass="13290">MTDRLCVSLSGMRFHARVGILAHERELPQPLEIDVDAWMARVPTGDVLDYRGLYDVAASVVATTELLYLEDVASRVADGALALGRVSRVRVAVRKPHVALAGPLAHAGVVLERDAPDVSHRDG</sequence>
<comment type="similarity">
    <text evidence="3">Belongs to the DHNA family.</text>
</comment>
<comment type="pathway">
    <text evidence="2">Cofactor biosynthesis; tetrahydrofolate biosynthesis; 2-amino-4-hydroxy-6-hydroxymethyl-7,8-dihydropteridine diphosphate from 7,8-dihydroneopterin triphosphate: step 3/4.</text>
</comment>
<dbReference type="NCBIfam" id="TIGR00526">
    <property type="entry name" value="folB_dom"/>
    <property type="match status" value="1"/>
</dbReference>
<dbReference type="GO" id="GO:0005737">
    <property type="term" value="C:cytoplasm"/>
    <property type="evidence" value="ECO:0007669"/>
    <property type="project" value="TreeGrafter"/>
</dbReference>
<gene>
    <name evidence="9" type="ORF">rosag_38540</name>
</gene>
<dbReference type="Pfam" id="PF02152">
    <property type="entry name" value="FolB"/>
    <property type="match status" value="1"/>
</dbReference>
<comment type="catalytic activity">
    <reaction evidence="1">
        <text>7,8-dihydroneopterin = 6-hydroxymethyl-7,8-dihydropterin + glycolaldehyde</text>
        <dbReference type="Rhea" id="RHEA:10540"/>
        <dbReference type="ChEBI" id="CHEBI:17001"/>
        <dbReference type="ChEBI" id="CHEBI:17071"/>
        <dbReference type="ChEBI" id="CHEBI:44841"/>
        <dbReference type="EC" id="4.1.2.25"/>
    </reaction>
</comment>
<organism evidence="9 10">
    <name type="scientific">Roseisolibacter agri</name>
    <dbReference type="NCBI Taxonomy" id="2014610"/>
    <lineage>
        <taxon>Bacteria</taxon>
        <taxon>Pseudomonadati</taxon>
        <taxon>Gemmatimonadota</taxon>
        <taxon>Gemmatimonadia</taxon>
        <taxon>Gemmatimonadales</taxon>
        <taxon>Gemmatimonadaceae</taxon>
        <taxon>Roseisolibacter</taxon>
    </lineage>
</organism>
<dbReference type="EC" id="4.1.2.25" evidence="4"/>
<evidence type="ECO:0000256" key="1">
    <source>
        <dbReference type="ARBA" id="ARBA00001353"/>
    </source>
</evidence>
<proteinExistence type="inferred from homology"/>
<dbReference type="GO" id="GO:0004150">
    <property type="term" value="F:dihydroneopterin aldolase activity"/>
    <property type="evidence" value="ECO:0007669"/>
    <property type="project" value="UniProtKB-EC"/>
</dbReference>
<evidence type="ECO:0000259" key="8">
    <source>
        <dbReference type="SMART" id="SM00905"/>
    </source>
</evidence>
<keyword evidence="5" id="KW-0289">Folate biosynthesis</keyword>
<evidence type="ECO:0000313" key="10">
    <source>
        <dbReference type="Proteomes" id="UP001161325"/>
    </source>
</evidence>
<dbReference type="Proteomes" id="UP001161325">
    <property type="component" value="Unassembled WGS sequence"/>
</dbReference>
<evidence type="ECO:0000256" key="6">
    <source>
        <dbReference type="ARBA" id="ARBA00023239"/>
    </source>
</evidence>
<comment type="caution">
    <text evidence="9">The sequence shown here is derived from an EMBL/GenBank/DDBJ whole genome shotgun (WGS) entry which is preliminary data.</text>
</comment>
<dbReference type="SMART" id="SM00905">
    <property type="entry name" value="FolB"/>
    <property type="match status" value="1"/>
</dbReference>
<evidence type="ECO:0000256" key="4">
    <source>
        <dbReference type="ARBA" id="ARBA00013043"/>
    </source>
</evidence>
<evidence type="ECO:0000313" key="9">
    <source>
        <dbReference type="EMBL" id="GLC27341.1"/>
    </source>
</evidence>
<dbReference type="RefSeq" id="WP_284351782.1">
    <property type="nucleotide sequence ID" value="NZ_BRXS01000006.1"/>
</dbReference>
<dbReference type="AlphaFoldDB" id="A0AA37V817"/>
<evidence type="ECO:0000256" key="3">
    <source>
        <dbReference type="ARBA" id="ARBA00005708"/>
    </source>
</evidence>
<name>A0AA37V817_9BACT</name>
<evidence type="ECO:0000256" key="5">
    <source>
        <dbReference type="ARBA" id="ARBA00022909"/>
    </source>
</evidence>
<dbReference type="PANTHER" id="PTHR42844:SF1">
    <property type="entry name" value="DIHYDRONEOPTERIN ALDOLASE 1-RELATED"/>
    <property type="match status" value="1"/>
</dbReference>
<dbReference type="InterPro" id="IPR043133">
    <property type="entry name" value="GTP-CH-I_C/QueF"/>
</dbReference>
<feature type="domain" description="Dihydroneopterin aldolase/epimerase" evidence="8">
    <location>
        <begin position="7"/>
        <end position="113"/>
    </location>
</feature>
<dbReference type="PANTHER" id="PTHR42844">
    <property type="entry name" value="DIHYDRONEOPTERIN ALDOLASE 1-RELATED"/>
    <property type="match status" value="1"/>
</dbReference>
<dbReference type="GO" id="GO:0046656">
    <property type="term" value="P:folic acid biosynthetic process"/>
    <property type="evidence" value="ECO:0007669"/>
    <property type="project" value="UniProtKB-KW"/>
</dbReference>
<dbReference type="InterPro" id="IPR006156">
    <property type="entry name" value="Dihydroneopterin_aldolase"/>
</dbReference>
<dbReference type="Gene3D" id="3.30.1130.10">
    <property type="match status" value="1"/>
</dbReference>
<keyword evidence="6" id="KW-0456">Lyase</keyword>
<dbReference type="InterPro" id="IPR006157">
    <property type="entry name" value="FolB_dom"/>
</dbReference>
<accession>A0AA37V817</accession>
<reference evidence="9" key="1">
    <citation type="submission" date="2022-08" db="EMBL/GenBank/DDBJ databases">
        <title>Draft genome sequencing of Roseisolibacter agri AW1220.</title>
        <authorList>
            <person name="Tobiishi Y."/>
            <person name="Tonouchi A."/>
        </authorList>
    </citation>
    <scope>NUCLEOTIDE SEQUENCE</scope>
    <source>
        <strain evidence="9">AW1220</strain>
    </source>
</reference>